<name>A0A369M730_9ACTN</name>
<dbReference type="RefSeq" id="WP_114568223.1">
    <property type="nucleotide sequence ID" value="NZ_CATYHT010000017.1"/>
</dbReference>
<evidence type="ECO:0000313" key="3">
    <source>
        <dbReference type="Proteomes" id="UP000254000"/>
    </source>
</evidence>
<feature type="signal peptide" evidence="1">
    <location>
        <begin position="1"/>
        <end position="36"/>
    </location>
</feature>
<proteinExistence type="predicted"/>
<evidence type="ECO:0000256" key="1">
    <source>
        <dbReference type="SAM" id="SignalP"/>
    </source>
</evidence>
<dbReference type="EMBL" id="PPTS01000001">
    <property type="protein sequence ID" value="RDB67242.1"/>
    <property type="molecule type" value="Genomic_DNA"/>
</dbReference>
<gene>
    <name evidence="2" type="ORF">C1877_02045</name>
</gene>
<accession>A0A369M730</accession>
<reference evidence="2 3" key="1">
    <citation type="journal article" date="2018" name="Elife">
        <title>Discovery and characterization of a prevalent human gut bacterial enzyme sufficient for the inactivation of a family of plant toxins.</title>
        <authorList>
            <person name="Koppel N."/>
            <person name="Bisanz J.E."/>
            <person name="Pandelia M.E."/>
            <person name="Turnbaugh P.J."/>
            <person name="Balskus E.P."/>
        </authorList>
    </citation>
    <scope>NUCLEOTIDE SEQUENCE [LARGE SCALE GENOMIC DNA]</scope>
    <source>
        <strain evidence="2 3">3C</strain>
    </source>
</reference>
<keyword evidence="1" id="KW-0732">Signal</keyword>
<organism evidence="2 3">
    <name type="scientific">Gordonibacter pamelaeae</name>
    <dbReference type="NCBI Taxonomy" id="471189"/>
    <lineage>
        <taxon>Bacteria</taxon>
        <taxon>Bacillati</taxon>
        <taxon>Actinomycetota</taxon>
        <taxon>Coriobacteriia</taxon>
        <taxon>Eggerthellales</taxon>
        <taxon>Eggerthellaceae</taxon>
        <taxon>Gordonibacter</taxon>
    </lineage>
</organism>
<comment type="caution">
    <text evidence="2">The sequence shown here is derived from an EMBL/GenBank/DDBJ whole genome shotgun (WGS) entry which is preliminary data.</text>
</comment>
<dbReference type="Proteomes" id="UP000254000">
    <property type="component" value="Unassembled WGS sequence"/>
</dbReference>
<feature type="chain" id="PRO_5017074872" evidence="1">
    <location>
        <begin position="37"/>
        <end position="211"/>
    </location>
</feature>
<dbReference type="AlphaFoldDB" id="A0A369M730"/>
<dbReference type="PROSITE" id="PS51257">
    <property type="entry name" value="PROKAR_LIPOPROTEIN"/>
    <property type="match status" value="1"/>
</dbReference>
<sequence>MTRAPRRLRAAIAAIAALAVLAMACAPGTPPPSAWAADRSGSAVVEYEPWSWPFAISASGSGQIELVGVRLARASPHQAAPGVVVRDGTAEIEVARGQVLDFRLEPDEGVSVESVSVGGEDAAGRLGADGVLTLAAEDARVELEVVFGPAAPAGGSAGAAGPRGGLARTGDLPWVGAGALALAALCAYGAARCASRSDAGGKAKVQPRESA</sequence>
<protein>
    <submittedName>
        <fullName evidence="2">Uncharacterized protein</fullName>
    </submittedName>
</protein>
<keyword evidence="3" id="KW-1185">Reference proteome</keyword>
<evidence type="ECO:0000313" key="2">
    <source>
        <dbReference type="EMBL" id="RDB67242.1"/>
    </source>
</evidence>